<protein>
    <submittedName>
        <fullName evidence="1">Uncharacterized protein</fullName>
    </submittedName>
</protein>
<dbReference type="GeneID" id="33559768"/>
<sequence length="276" mass="31815">MTNPDTSVRYFLSPQTLRIEACRCLNPRDPPQTAPATIDYMLRRLDKLWSRMRGWRLDPKVRLAAERLLIQLRRQGMELFHLVGVNKGTHAQGSKTRGGMAILLLFPDWGEVYADPVEEDAEAQRRKAFFESNPDGEDRTVIACGYGHRIVAEINVLLHKEIRSDGIVDRIDTRLAHDWSDTISVADYEYYREEGAPPASQLLVTGGEDDEKMIRMVWQQVNVRMSNKWTRYEKDFGKSLKRVAVELLTDGFRTHAYEVERVIKALRMEVGVHLSE</sequence>
<keyword evidence="2" id="KW-1185">Reference proteome</keyword>
<dbReference type="InParanoid" id="A0A1Y1UPS6"/>
<dbReference type="Proteomes" id="UP000193218">
    <property type="component" value="Unassembled WGS sequence"/>
</dbReference>
<dbReference type="AlphaFoldDB" id="A0A1Y1UPS6"/>
<gene>
    <name evidence="1" type="ORF">BD324DRAFT_649234</name>
</gene>
<organism evidence="1 2">
    <name type="scientific">Kockovaella imperatae</name>
    <dbReference type="NCBI Taxonomy" id="4999"/>
    <lineage>
        <taxon>Eukaryota</taxon>
        <taxon>Fungi</taxon>
        <taxon>Dikarya</taxon>
        <taxon>Basidiomycota</taxon>
        <taxon>Agaricomycotina</taxon>
        <taxon>Tremellomycetes</taxon>
        <taxon>Tremellales</taxon>
        <taxon>Cuniculitremaceae</taxon>
        <taxon>Kockovaella</taxon>
    </lineage>
</organism>
<proteinExistence type="predicted"/>
<evidence type="ECO:0000313" key="1">
    <source>
        <dbReference type="EMBL" id="ORX39145.1"/>
    </source>
</evidence>
<dbReference type="EMBL" id="NBSH01000003">
    <property type="protein sequence ID" value="ORX39145.1"/>
    <property type="molecule type" value="Genomic_DNA"/>
</dbReference>
<name>A0A1Y1UPS6_9TREE</name>
<reference evidence="1 2" key="1">
    <citation type="submission" date="2017-03" db="EMBL/GenBank/DDBJ databases">
        <title>Widespread Adenine N6-methylation of Active Genes in Fungi.</title>
        <authorList>
            <consortium name="DOE Joint Genome Institute"/>
            <person name="Mondo S.J."/>
            <person name="Dannebaum R.O."/>
            <person name="Kuo R.C."/>
            <person name="Louie K.B."/>
            <person name="Bewick A.J."/>
            <person name="Labutti K."/>
            <person name="Haridas S."/>
            <person name="Kuo A."/>
            <person name="Salamov A."/>
            <person name="Ahrendt S.R."/>
            <person name="Lau R."/>
            <person name="Bowen B.P."/>
            <person name="Lipzen A."/>
            <person name="Sullivan W."/>
            <person name="Andreopoulos W.B."/>
            <person name="Clum A."/>
            <person name="Lindquist E."/>
            <person name="Daum C."/>
            <person name="Northen T.R."/>
            <person name="Ramamoorthy G."/>
            <person name="Schmitz R.J."/>
            <person name="Gryganskyi A."/>
            <person name="Culley D."/>
            <person name="Magnuson J."/>
            <person name="James T.Y."/>
            <person name="O'Malley M.A."/>
            <person name="Stajich J.E."/>
            <person name="Spatafora J.W."/>
            <person name="Visel A."/>
            <person name="Grigoriev I.V."/>
        </authorList>
    </citation>
    <scope>NUCLEOTIDE SEQUENCE [LARGE SCALE GENOMIC DNA]</scope>
    <source>
        <strain evidence="1 2">NRRL Y-17943</strain>
    </source>
</reference>
<dbReference type="OrthoDB" id="2568964at2759"/>
<dbReference type="RefSeq" id="XP_021873008.1">
    <property type="nucleotide sequence ID" value="XM_022017959.1"/>
</dbReference>
<evidence type="ECO:0000313" key="2">
    <source>
        <dbReference type="Proteomes" id="UP000193218"/>
    </source>
</evidence>
<comment type="caution">
    <text evidence="1">The sequence shown here is derived from an EMBL/GenBank/DDBJ whole genome shotgun (WGS) entry which is preliminary data.</text>
</comment>
<accession>A0A1Y1UPS6</accession>